<name>A0A969TTZ2_9BACI</name>
<keyword evidence="1" id="KW-0472">Membrane</keyword>
<protein>
    <submittedName>
        <fullName evidence="2">DUF1290 domain-containing protein</fullName>
    </submittedName>
</protein>
<evidence type="ECO:0000313" key="2">
    <source>
        <dbReference type="EMBL" id="NJP36441.1"/>
    </source>
</evidence>
<accession>A0A969TTZ2</accession>
<keyword evidence="3" id="KW-1185">Reference proteome</keyword>
<evidence type="ECO:0000256" key="1">
    <source>
        <dbReference type="SAM" id="Phobius"/>
    </source>
</evidence>
<keyword evidence="1" id="KW-1133">Transmembrane helix</keyword>
<dbReference type="Pfam" id="PF06947">
    <property type="entry name" value="DUF1290"/>
    <property type="match status" value="1"/>
</dbReference>
<dbReference type="AlphaFoldDB" id="A0A969TTZ2"/>
<dbReference type="InterPro" id="IPR009709">
    <property type="entry name" value="DUF1290"/>
</dbReference>
<feature type="transmembrane region" description="Helical" evidence="1">
    <location>
        <begin position="60"/>
        <end position="80"/>
    </location>
</feature>
<sequence length="112" mass="12438">MKMLIITVCAACAGILTGILYHGEMPDVFGPFAAVWLLTILLTIIGGVKAFVERVFCEKMFFYGFLTNLILGTIIAFLGLQLSVDLYIVVSIVLTLRIFRDASDIRKQLFSN</sequence>
<reference evidence="2 3" key="1">
    <citation type="submission" date="2020-03" db="EMBL/GenBank/DDBJ databases">
        <title>Assessment of the enzymatic potential of alkaline-tolerant lipase obtained from Bacillus luteus H11 (technogenic soil) for the bioremediation of saline soils contaminated with petroleum substances.</title>
        <authorList>
            <person name="Kalwasinska A."/>
        </authorList>
    </citation>
    <scope>NUCLEOTIDE SEQUENCE [LARGE SCALE GENOMIC DNA]</scope>
    <source>
        <strain evidence="2 3">H11</strain>
    </source>
</reference>
<dbReference type="Proteomes" id="UP000752012">
    <property type="component" value="Unassembled WGS sequence"/>
</dbReference>
<feature type="transmembrane region" description="Helical" evidence="1">
    <location>
        <begin position="28"/>
        <end position="48"/>
    </location>
</feature>
<proteinExistence type="predicted"/>
<keyword evidence="1" id="KW-0812">Transmembrane</keyword>
<evidence type="ECO:0000313" key="3">
    <source>
        <dbReference type="Proteomes" id="UP000752012"/>
    </source>
</evidence>
<dbReference type="EMBL" id="JAATHJ010000002">
    <property type="protein sequence ID" value="NJP36441.1"/>
    <property type="molecule type" value="Genomic_DNA"/>
</dbReference>
<organism evidence="2 3">
    <name type="scientific">Alkalicoccus luteus</name>
    <dbReference type="NCBI Taxonomy" id="1237094"/>
    <lineage>
        <taxon>Bacteria</taxon>
        <taxon>Bacillati</taxon>
        <taxon>Bacillota</taxon>
        <taxon>Bacilli</taxon>
        <taxon>Bacillales</taxon>
        <taxon>Bacillaceae</taxon>
        <taxon>Alkalicoccus</taxon>
    </lineage>
</organism>
<comment type="caution">
    <text evidence="2">The sequence shown here is derived from an EMBL/GenBank/DDBJ whole genome shotgun (WGS) entry which is preliminary data.</text>
</comment>
<gene>
    <name evidence="2" type="ORF">HCN83_02425</name>
</gene>